<reference evidence="3" key="1">
    <citation type="submission" date="2020-01" db="EMBL/GenBank/DDBJ databases">
        <title>Genome Sequencing of Three Apophysomyces-Like Fungal Strains Confirms a Novel Fungal Genus in the Mucoromycota with divergent Burkholderia-like Endosymbiotic Bacteria.</title>
        <authorList>
            <person name="Stajich J.E."/>
            <person name="Macias A.M."/>
            <person name="Carter-House D."/>
            <person name="Lovett B."/>
            <person name="Kasson L.R."/>
            <person name="Berry K."/>
            <person name="Grigoriev I."/>
            <person name="Chang Y."/>
            <person name="Spatafora J."/>
            <person name="Kasson M.T."/>
        </authorList>
    </citation>
    <scope>NUCLEOTIDE SEQUENCE</scope>
    <source>
        <strain evidence="3">NRRL A-21654</strain>
    </source>
</reference>
<keyword evidence="4" id="KW-1185">Reference proteome</keyword>
<dbReference type="AlphaFoldDB" id="A0A8H7BK72"/>
<gene>
    <name evidence="3" type="ORF">EC973_001130</name>
</gene>
<feature type="region of interest" description="Disordered" evidence="1">
    <location>
        <begin position="129"/>
        <end position="210"/>
    </location>
</feature>
<feature type="region of interest" description="Disordered" evidence="1">
    <location>
        <begin position="75"/>
        <end position="96"/>
    </location>
</feature>
<feature type="compositionally biased region" description="Low complexity" evidence="1">
    <location>
        <begin position="35"/>
        <end position="63"/>
    </location>
</feature>
<sequence length="589" mass="67865">MDSYLSNIDTYLEQQRQEEQQRRQWHSPAQETLQKEPPYYPQQAQQQLNQQYQDYYKPQAQPNQLHYLQQQQPQLFGQQQSYHQPNQAAQRQQQQTFERYLQQHEQQHHPHPYVWTVPSMPSQQYSSVSQQAYVSAQHSPAPPFSSPLSTGPRLQASSTGLEPNPFPGLAENGQPIKIRKKPGRKPNPASPALRKAQNRAAQRAFRERKERHLRGLEETIRTLREQRNDAVKQVEQLKKTVDAFKAETWYLKGLALTLRFLCLCNKIEIPLCSPYLSDEDLEQLAKSDPEAVAHYASALNRNNATIDIPAMMEKRFRFLDDALLTAREGNPAESSEAETMGQKPTASQDFTASRTTKEKEGNSDIPTLEYAVKIEKEEEQEQEQEEEEKPTLGRMAAIQQLRLRLRMQSTLMRSDTTKAGLQPTILQLSVPHDPRIDLVPTPLMRDRMILFRNILDHDRCFELLLTSAIYHGGDPTNPLNWELPEEFHREFWYLAGQSDFSSKGYEGASDAQYNMTVPQKLSFMIQPYQQGYSPTAENMPELLPLDKTSIFSSPQLDHSSSPDISGYQFESDQKDSGLFMQKRQTPDSQ</sequence>
<dbReference type="CDD" id="cd14688">
    <property type="entry name" value="bZIP_YAP"/>
    <property type="match status" value="1"/>
</dbReference>
<dbReference type="InterPro" id="IPR004827">
    <property type="entry name" value="bZIP"/>
</dbReference>
<organism evidence="3 4">
    <name type="scientific">Apophysomyces ossiformis</name>
    <dbReference type="NCBI Taxonomy" id="679940"/>
    <lineage>
        <taxon>Eukaryota</taxon>
        <taxon>Fungi</taxon>
        <taxon>Fungi incertae sedis</taxon>
        <taxon>Mucoromycota</taxon>
        <taxon>Mucoromycotina</taxon>
        <taxon>Mucoromycetes</taxon>
        <taxon>Mucorales</taxon>
        <taxon>Mucorineae</taxon>
        <taxon>Mucoraceae</taxon>
        <taxon>Apophysomyces</taxon>
    </lineage>
</organism>
<dbReference type="InterPro" id="IPR046347">
    <property type="entry name" value="bZIP_sf"/>
</dbReference>
<feature type="compositionally biased region" description="Polar residues" evidence="1">
    <location>
        <begin position="342"/>
        <end position="354"/>
    </location>
</feature>
<dbReference type="Pfam" id="PF11905">
    <property type="entry name" value="DUF3425"/>
    <property type="match status" value="1"/>
</dbReference>
<dbReference type="PANTHER" id="PTHR38116:SF9">
    <property type="entry name" value="BZIP DOMAIN-CONTAINING PROTEIN"/>
    <property type="match status" value="1"/>
</dbReference>
<dbReference type="PROSITE" id="PS00036">
    <property type="entry name" value="BZIP_BASIC"/>
    <property type="match status" value="1"/>
</dbReference>
<dbReference type="OrthoDB" id="2593073at2759"/>
<feature type="domain" description="BZIP" evidence="2">
    <location>
        <begin position="194"/>
        <end position="247"/>
    </location>
</feature>
<evidence type="ECO:0000256" key="1">
    <source>
        <dbReference type="SAM" id="MobiDB-lite"/>
    </source>
</evidence>
<accession>A0A8H7BK72</accession>
<feature type="region of interest" description="Disordered" evidence="1">
    <location>
        <begin position="551"/>
        <end position="589"/>
    </location>
</feature>
<dbReference type="Gene3D" id="1.20.5.170">
    <property type="match status" value="1"/>
</dbReference>
<dbReference type="SMART" id="SM00338">
    <property type="entry name" value="BRLZ"/>
    <property type="match status" value="1"/>
</dbReference>
<dbReference type="SUPFAM" id="SSF57959">
    <property type="entry name" value="Leucine zipper domain"/>
    <property type="match status" value="1"/>
</dbReference>
<feature type="region of interest" description="Disordered" evidence="1">
    <location>
        <begin position="1"/>
        <end position="63"/>
    </location>
</feature>
<proteinExistence type="predicted"/>
<dbReference type="PROSITE" id="PS50217">
    <property type="entry name" value="BZIP"/>
    <property type="match status" value="1"/>
</dbReference>
<evidence type="ECO:0000313" key="3">
    <source>
        <dbReference type="EMBL" id="KAF7724342.1"/>
    </source>
</evidence>
<evidence type="ECO:0000259" key="2">
    <source>
        <dbReference type="PROSITE" id="PS50217"/>
    </source>
</evidence>
<dbReference type="Proteomes" id="UP000605846">
    <property type="component" value="Unassembled WGS sequence"/>
</dbReference>
<evidence type="ECO:0000313" key="4">
    <source>
        <dbReference type="Proteomes" id="UP000605846"/>
    </source>
</evidence>
<dbReference type="InterPro" id="IPR021833">
    <property type="entry name" value="DUF3425"/>
</dbReference>
<dbReference type="GO" id="GO:0003700">
    <property type="term" value="F:DNA-binding transcription factor activity"/>
    <property type="evidence" value="ECO:0007669"/>
    <property type="project" value="InterPro"/>
</dbReference>
<dbReference type="EMBL" id="JABAYA010000122">
    <property type="protein sequence ID" value="KAF7724342.1"/>
    <property type="molecule type" value="Genomic_DNA"/>
</dbReference>
<feature type="compositionally biased region" description="Polar residues" evidence="1">
    <location>
        <begin position="551"/>
        <end position="563"/>
    </location>
</feature>
<protein>
    <recommendedName>
        <fullName evidence="2">BZIP domain-containing protein</fullName>
    </recommendedName>
</protein>
<name>A0A8H7BK72_9FUNG</name>
<dbReference type="PANTHER" id="PTHR38116">
    <property type="entry name" value="CHROMOSOME 7, WHOLE GENOME SHOTGUN SEQUENCE"/>
    <property type="match status" value="1"/>
</dbReference>
<comment type="caution">
    <text evidence="3">The sequence shown here is derived from an EMBL/GenBank/DDBJ whole genome shotgun (WGS) entry which is preliminary data.</text>
</comment>
<dbReference type="Pfam" id="PF00170">
    <property type="entry name" value="bZIP_1"/>
    <property type="match status" value="1"/>
</dbReference>
<feature type="region of interest" description="Disordered" evidence="1">
    <location>
        <begin position="329"/>
        <end position="368"/>
    </location>
</feature>